<sequence>MYFLKLTSSTGLESSYTLTFRANTIWGSLLDMKLSAFTKVRGYPSIHMPLYYNWQDHTKLESLNISRGDFRQEAKRGSTHSLAVQAPRAFLKVLYSRGLG</sequence>
<dbReference type="EMBL" id="CAJNDS010001669">
    <property type="protein sequence ID" value="CAE7272208.1"/>
    <property type="molecule type" value="Genomic_DNA"/>
</dbReference>
<gene>
    <name evidence="1" type="ORF">SNAT2548_LOCUS14445</name>
</gene>
<dbReference type="Proteomes" id="UP000604046">
    <property type="component" value="Unassembled WGS sequence"/>
</dbReference>
<keyword evidence="2" id="KW-1185">Reference proteome</keyword>
<evidence type="ECO:0000313" key="2">
    <source>
        <dbReference type="Proteomes" id="UP000604046"/>
    </source>
</evidence>
<reference evidence="1" key="1">
    <citation type="submission" date="2021-02" db="EMBL/GenBank/DDBJ databases">
        <authorList>
            <person name="Dougan E. K."/>
            <person name="Rhodes N."/>
            <person name="Thang M."/>
            <person name="Chan C."/>
        </authorList>
    </citation>
    <scope>NUCLEOTIDE SEQUENCE</scope>
</reference>
<protein>
    <submittedName>
        <fullName evidence="1">Uncharacterized protein</fullName>
    </submittedName>
</protein>
<name>A0A812N143_9DINO</name>
<accession>A0A812N143</accession>
<dbReference type="AlphaFoldDB" id="A0A812N143"/>
<organism evidence="1 2">
    <name type="scientific">Symbiodinium natans</name>
    <dbReference type="NCBI Taxonomy" id="878477"/>
    <lineage>
        <taxon>Eukaryota</taxon>
        <taxon>Sar</taxon>
        <taxon>Alveolata</taxon>
        <taxon>Dinophyceae</taxon>
        <taxon>Suessiales</taxon>
        <taxon>Symbiodiniaceae</taxon>
        <taxon>Symbiodinium</taxon>
    </lineage>
</organism>
<proteinExistence type="predicted"/>
<evidence type="ECO:0000313" key="1">
    <source>
        <dbReference type="EMBL" id="CAE7272208.1"/>
    </source>
</evidence>
<comment type="caution">
    <text evidence="1">The sequence shown here is derived from an EMBL/GenBank/DDBJ whole genome shotgun (WGS) entry which is preliminary data.</text>
</comment>